<reference evidence="8 9" key="1">
    <citation type="submission" date="2018-07" db="EMBL/GenBank/DDBJ databases">
        <title>Dyella tabacisoli L4-6T, whole genome shotgun sequence.</title>
        <authorList>
            <person name="Zhou X.-K."/>
            <person name="Li W.-J."/>
            <person name="Duan Y.-Q."/>
        </authorList>
    </citation>
    <scope>NUCLEOTIDE SEQUENCE [LARGE SCALE GENOMIC DNA]</scope>
    <source>
        <strain evidence="8 9">L4-6</strain>
    </source>
</reference>
<protein>
    <submittedName>
        <fullName evidence="8">Na/Pi cotransporter family protein</fullName>
    </submittedName>
</protein>
<accession>A0A369UVH8</accession>
<name>A0A369UVH8_9GAMM</name>
<proteinExistence type="predicted"/>
<feature type="transmembrane region" description="Helical" evidence="6">
    <location>
        <begin position="175"/>
        <end position="199"/>
    </location>
</feature>
<sequence>MKGTFALLDIAGYVALLLWGTHMVTSGVLRGYGSALRRWLGRYLGRRPAAFAFGVCITAVLQSSTATGLMAASFAASGFLGLAPGLAVMLGANVGTTLIVQVMSFDIAVIAPVLILLGFVVHRRSDDARYENLGRVAIGLGLMLLALHLLVLSLAPVESAQALHAVLQSLSGEPVLAMLVAALLAWACHSSVAMVLLIVSLANAGVINAPGALALVLGANLGATLPALFDAHSPVARRLPLGNLLVRLTGCIVCLPFLPQLAALLAPLGASPARIVVNFHTAFNLALALLFILPVERLAQLLVRLLPEPPQPSDPGVPQYLDEAALDTANVALANAARESMRMADMVESMLKGLVEVFGKDDRVRATAIGRMDSSTDRLGMAIREYLAELSNEALNEEDGERSQEILAFVINIEHIGDITANNLMEFAAKKAQRGQDFSAEDIQDLAAMQHQVMESLRLGLMVFMRGDLRAAQQLIANKEILWRMENEASERHIRALREQRDGGGGGDVYLRILRDLKRIHSHLAALAYLPLERAGLLQNRLVRESTPTVVSSH</sequence>
<dbReference type="InterPro" id="IPR038078">
    <property type="entry name" value="PhoU-like_sf"/>
</dbReference>
<dbReference type="NCBIfam" id="NF037997">
    <property type="entry name" value="Na_Pi_symport"/>
    <property type="match status" value="1"/>
</dbReference>
<evidence type="ECO:0000259" key="7">
    <source>
        <dbReference type="Pfam" id="PF01895"/>
    </source>
</evidence>
<feature type="transmembrane region" description="Helical" evidence="6">
    <location>
        <begin position="133"/>
        <end position="155"/>
    </location>
</feature>
<feature type="transmembrane region" description="Helical" evidence="6">
    <location>
        <begin position="275"/>
        <end position="295"/>
    </location>
</feature>
<feature type="transmembrane region" description="Helical" evidence="6">
    <location>
        <begin position="211"/>
        <end position="229"/>
    </location>
</feature>
<evidence type="ECO:0000256" key="6">
    <source>
        <dbReference type="SAM" id="Phobius"/>
    </source>
</evidence>
<evidence type="ECO:0000256" key="1">
    <source>
        <dbReference type="ARBA" id="ARBA00004651"/>
    </source>
</evidence>
<feature type="transmembrane region" description="Helical" evidence="6">
    <location>
        <begin position="244"/>
        <end position="268"/>
    </location>
</feature>
<dbReference type="PANTHER" id="PTHR10010">
    <property type="entry name" value="SOLUTE CARRIER FAMILY 34 SODIUM PHOSPHATE , MEMBER 2-RELATED"/>
    <property type="match status" value="1"/>
</dbReference>
<organism evidence="8 9">
    <name type="scientific">Dyella tabacisoli</name>
    <dbReference type="NCBI Taxonomy" id="2282381"/>
    <lineage>
        <taxon>Bacteria</taxon>
        <taxon>Pseudomonadati</taxon>
        <taxon>Pseudomonadota</taxon>
        <taxon>Gammaproteobacteria</taxon>
        <taxon>Lysobacterales</taxon>
        <taxon>Rhodanobacteraceae</taxon>
        <taxon>Dyella</taxon>
    </lineage>
</organism>
<dbReference type="RefSeq" id="WP_114844979.1">
    <property type="nucleotide sequence ID" value="NZ_JBHSPE010000008.1"/>
</dbReference>
<dbReference type="GO" id="GO:0044341">
    <property type="term" value="P:sodium-dependent phosphate transport"/>
    <property type="evidence" value="ECO:0007669"/>
    <property type="project" value="InterPro"/>
</dbReference>
<dbReference type="Pfam" id="PF01895">
    <property type="entry name" value="PhoU"/>
    <property type="match status" value="1"/>
</dbReference>
<evidence type="ECO:0000256" key="3">
    <source>
        <dbReference type="ARBA" id="ARBA00022692"/>
    </source>
</evidence>
<dbReference type="NCBIfam" id="TIGR00704">
    <property type="entry name" value="NaPi_cotrn_rel"/>
    <property type="match status" value="1"/>
</dbReference>
<evidence type="ECO:0000256" key="4">
    <source>
        <dbReference type="ARBA" id="ARBA00022989"/>
    </source>
</evidence>
<feature type="transmembrane region" description="Helical" evidence="6">
    <location>
        <begin position="98"/>
        <end position="121"/>
    </location>
</feature>
<keyword evidence="9" id="KW-1185">Reference proteome</keyword>
<dbReference type="AlphaFoldDB" id="A0A369UVH8"/>
<keyword evidence="2" id="KW-1003">Cell membrane</keyword>
<comment type="subcellular location">
    <subcellularLocation>
        <location evidence="1">Cell membrane</location>
        <topology evidence="1">Multi-pass membrane protein</topology>
    </subcellularLocation>
</comment>
<evidence type="ECO:0000256" key="2">
    <source>
        <dbReference type="ARBA" id="ARBA00022475"/>
    </source>
</evidence>
<feature type="domain" description="PhoU" evidence="7">
    <location>
        <begin position="342"/>
        <end position="422"/>
    </location>
</feature>
<dbReference type="InterPro" id="IPR026022">
    <property type="entry name" value="PhoU_dom"/>
</dbReference>
<dbReference type="PANTHER" id="PTHR10010:SF46">
    <property type="entry name" value="SODIUM-DEPENDENT PHOSPHATE TRANSPORT PROTEIN 2B"/>
    <property type="match status" value="1"/>
</dbReference>
<comment type="caution">
    <text evidence="8">The sequence shown here is derived from an EMBL/GenBank/DDBJ whole genome shotgun (WGS) entry which is preliminary data.</text>
</comment>
<dbReference type="GO" id="GO:0005886">
    <property type="term" value="C:plasma membrane"/>
    <property type="evidence" value="ECO:0007669"/>
    <property type="project" value="UniProtKB-SubCell"/>
</dbReference>
<dbReference type="Proteomes" id="UP000253782">
    <property type="component" value="Unassembled WGS sequence"/>
</dbReference>
<dbReference type="SUPFAM" id="SSF109755">
    <property type="entry name" value="PhoU-like"/>
    <property type="match status" value="1"/>
</dbReference>
<dbReference type="InterPro" id="IPR004633">
    <property type="entry name" value="NaPi_cotrn-rel/YqeW-like"/>
</dbReference>
<keyword evidence="3 6" id="KW-0812">Transmembrane</keyword>
<keyword evidence="5 6" id="KW-0472">Membrane</keyword>
<dbReference type="EMBL" id="QQAH01000006">
    <property type="protein sequence ID" value="RDD82359.1"/>
    <property type="molecule type" value="Genomic_DNA"/>
</dbReference>
<dbReference type="OrthoDB" id="5778511at2"/>
<dbReference type="InterPro" id="IPR003841">
    <property type="entry name" value="Na/Pi_transpt"/>
</dbReference>
<evidence type="ECO:0000256" key="5">
    <source>
        <dbReference type="ARBA" id="ARBA00023136"/>
    </source>
</evidence>
<evidence type="ECO:0000313" key="9">
    <source>
        <dbReference type="Proteomes" id="UP000253782"/>
    </source>
</evidence>
<dbReference type="Pfam" id="PF02690">
    <property type="entry name" value="Na_Pi_cotrans"/>
    <property type="match status" value="2"/>
</dbReference>
<feature type="transmembrane region" description="Helical" evidence="6">
    <location>
        <begin position="6"/>
        <end position="29"/>
    </location>
</feature>
<dbReference type="GO" id="GO:0005436">
    <property type="term" value="F:sodium:phosphate symporter activity"/>
    <property type="evidence" value="ECO:0007669"/>
    <property type="project" value="InterPro"/>
</dbReference>
<evidence type="ECO:0000313" key="8">
    <source>
        <dbReference type="EMBL" id="RDD82359.1"/>
    </source>
</evidence>
<gene>
    <name evidence="8" type="ORF">DVJ77_08095</name>
</gene>
<feature type="transmembrane region" description="Helical" evidence="6">
    <location>
        <begin position="50"/>
        <end position="78"/>
    </location>
</feature>
<dbReference type="Gene3D" id="1.20.58.220">
    <property type="entry name" value="Phosphate transport system protein phou homolog 2, domain 2"/>
    <property type="match status" value="1"/>
</dbReference>
<keyword evidence="4 6" id="KW-1133">Transmembrane helix</keyword>